<evidence type="ECO:0000256" key="1">
    <source>
        <dbReference type="ARBA" id="ARBA00022801"/>
    </source>
</evidence>
<dbReference type="GO" id="GO:0016787">
    <property type="term" value="F:hydrolase activity"/>
    <property type="evidence" value="ECO:0007669"/>
    <property type="project" value="UniProtKB-KW"/>
</dbReference>
<name>A0A1M6INA0_9FIRM</name>
<organism evidence="2 3">
    <name type="scientific">Geosporobacter subterraneus DSM 17957</name>
    <dbReference type="NCBI Taxonomy" id="1121919"/>
    <lineage>
        <taxon>Bacteria</taxon>
        <taxon>Bacillati</taxon>
        <taxon>Bacillota</taxon>
        <taxon>Clostridia</taxon>
        <taxon>Peptostreptococcales</taxon>
        <taxon>Thermotaleaceae</taxon>
        <taxon>Geosporobacter</taxon>
    </lineage>
</organism>
<proteinExistence type="predicted"/>
<dbReference type="EMBL" id="FQZV01000022">
    <property type="protein sequence ID" value="SHJ35902.1"/>
    <property type="molecule type" value="Genomic_DNA"/>
</dbReference>
<keyword evidence="3" id="KW-1185">Reference proteome</keyword>
<dbReference type="Proteomes" id="UP000184536">
    <property type="component" value="Unassembled WGS sequence"/>
</dbReference>
<dbReference type="STRING" id="1121919.SAMN02745975_01902"/>
<sequence>MRLQPQYHLLHFYREDEIIDLKQEIILSVRNLVEFVLRGGDLDSRFMGSSRAVEGTMAHQKLQRSYGENYTPEVALKYTLQYQELVLTLQGRADGIFREENGVVIDEIKTTMRPLEEIEEGNLLHWAQAKCYGYIYGVQNQLEEISLQLTYYHLDSEEVKRLRKTFSLNFDYIFRPFFFRILFYRGPDSIGKRRQYLRVSDCYTPAYLGISCFKDDLPDGFSCIGRNHHRPILKGKSCKLLPPVGGDCAYFFPVYTDWVCGSS</sequence>
<dbReference type="InterPro" id="IPR011604">
    <property type="entry name" value="PDDEXK-like_dom_sf"/>
</dbReference>
<gene>
    <name evidence="2" type="ORF">SAMN02745975_01902</name>
</gene>
<reference evidence="3" key="1">
    <citation type="submission" date="2016-11" db="EMBL/GenBank/DDBJ databases">
        <authorList>
            <person name="Varghese N."/>
            <person name="Submissions S."/>
        </authorList>
    </citation>
    <scope>NUCLEOTIDE SEQUENCE [LARGE SCALE GENOMIC DNA]</scope>
    <source>
        <strain evidence="3">DSM 17957</strain>
    </source>
</reference>
<evidence type="ECO:0000313" key="3">
    <source>
        <dbReference type="Proteomes" id="UP000184536"/>
    </source>
</evidence>
<evidence type="ECO:0000313" key="2">
    <source>
        <dbReference type="EMBL" id="SHJ35902.1"/>
    </source>
</evidence>
<protein>
    <submittedName>
        <fullName evidence="2">Uncharacterized protein</fullName>
    </submittedName>
</protein>
<dbReference type="Gene3D" id="3.90.320.10">
    <property type="match status" value="1"/>
</dbReference>
<dbReference type="AlphaFoldDB" id="A0A1M6INA0"/>
<keyword evidence="1" id="KW-0378">Hydrolase</keyword>
<accession>A0A1M6INA0</accession>